<comment type="caution">
    <text evidence="9">The sequence shown here is derived from an EMBL/GenBank/DDBJ whole genome shotgun (WGS) entry which is preliminary data.</text>
</comment>
<dbReference type="EMBL" id="JAERQM010000001">
    <property type="protein sequence ID" value="MBU8542949.1"/>
    <property type="molecule type" value="Genomic_DNA"/>
</dbReference>
<evidence type="ECO:0000259" key="7">
    <source>
        <dbReference type="PROSITE" id="PS50109"/>
    </source>
</evidence>
<keyword evidence="3" id="KW-0808">Transferase</keyword>
<protein>
    <recommendedName>
        <fullName evidence="2">histidine kinase</fullName>
        <ecNumber evidence="2">2.7.13.3</ecNumber>
    </recommendedName>
</protein>
<dbReference type="EC" id="2.7.13.3" evidence="2"/>
<reference evidence="9 10" key="1">
    <citation type="submission" date="2021-01" db="EMBL/GenBank/DDBJ databases">
        <title>Roseomonas sp. nov, a bacterium isolated from an oil production mixture in Yumen Oilfield.</title>
        <authorList>
            <person name="Wu D."/>
        </authorList>
    </citation>
    <scope>NUCLEOTIDE SEQUENCE [LARGE SCALE GENOMIC DNA]</scope>
    <source>
        <strain evidence="9 10">ROY-5-3</strain>
    </source>
</reference>
<dbReference type="CDD" id="cd00082">
    <property type="entry name" value="HisKA"/>
    <property type="match status" value="1"/>
</dbReference>
<feature type="transmembrane region" description="Helical" evidence="6">
    <location>
        <begin position="6"/>
        <end position="28"/>
    </location>
</feature>
<dbReference type="InterPro" id="IPR003594">
    <property type="entry name" value="HATPase_dom"/>
</dbReference>
<feature type="modified residue" description="4-aspartylphosphate" evidence="5">
    <location>
        <position position="537"/>
    </location>
</feature>
<gene>
    <name evidence="9" type="ORF">JJQ90_04495</name>
</gene>
<dbReference type="PANTHER" id="PTHR43047:SF64">
    <property type="entry name" value="HISTIDINE KINASE CONTAINING CHEY-HOMOLOGOUS RECEIVER DOMAIN AND PAS DOMAIN-RELATED"/>
    <property type="match status" value="1"/>
</dbReference>
<dbReference type="Proteomes" id="UP000689967">
    <property type="component" value="Unassembled WGS sequence"/>
</dbReference>
<feature type="domain" description="Response regulatory" evidence="8">
    <location>
        <begin position="487"/>
        <end position="605"/>
    </location>
</feature>
<evidence type="ECO:0000313" key="9">
    <source>
        <dbReference type="EMBL" id="MBU8542949.1"/>
    </source>
</evidence>
<organism evidence="9 10">
    <name type="scientific">Falsiroseomonas oleicola</name>
    <dbReference type="NCBI Taxonomy" id="2801474"/>
    <lineage>
        <taxon>Bacteria</taxon>
        <taxon>Pseudomonadati</taxon>
        <taxon>Pseudomonadota</taxon>
        <taxon>Alphaproteobacteria</taxon>
        <taxon>Acetobacterales</taxon>
        <taxon>Roseomonadaceae</taxon>
        <taxon>Falsiroseomonas</taxon>
    </lineage>
</organism>
<dbReference type="Pfam" id="PF02518">
    <property type="entry name" value="HATPase_c"/>
    <property type="match status" value="1"/>
</dbReference>
<keyword evidence="6" id="KW-0472">Membrane</keyword>
<comment type="catalytic activity">
    <reaction evidence="1">
        <text>ATP + protein L-histidine = ADP + protein N-phospho-L-histidine.</text>
        <dbReference type="EC" id="2.7.13.3"/>
    </reaction>
</comment>
<feature type="transmembrane region" description="Helical" evidence="6">
    <location>
        <begin position="94"/>
        <end position="113"/>
    </location>
</feature>
<evidence type="ECO:0000313" key="10">
    <source>
        <dbReference type="Proteomes" id="UP000689967"/>
    </source>
</evidence>
<keyword evidence="6" id="KW-1133">Transmembrane helix</keyword>
<feature type="transmembrane region" description="Helical" evidence="6">
    <location>
        <begin position="63"/>
        <end position="82"/>
    </location>
</feature>
<evidence type="ECO:0000259" key="8">
    <source>
        <dbReference type="PROSITE" id="PS50110"/>
    </source>
</evidence>
<proteinExistence type="predicted"/>
<keyword evidence="5" id="KW-0597">Phosphoprotein</keyword>
<feature type="transmembrane region" description="Helical" evidence="6">
    <location>
        <begin position="119"/>
        <end position="140"/>
    </location>
</feature>
<keyword evidence="4" id="KW-0418">Kinase</keyword>
<feature type="transmembrane region" description="Helical" evidence="6">
    <location>
        <begin position="152"/>
        <end position="176"/>
    </location>
</feature>
<dbReference type="SMART" id="SM00387">
    <property type="entry name" value="HATPase_c"/>
    <property type="match status" value="1"/>
</dbReference>
<evidence type="ECO:0000256" key="4">
    <source>
        <dbReference type="ARBA" id="ARBA00022777"/>
    </source>
</evidence>
<dbReference type="SMART" id="SM00448">
    <property type="entry name" value="REC"/>
    <property type="match status" value="1"/>
</dbReference>
<dbReference type="RefSeq" id="WP_216873236.1">
    <property type="nucleotide sequence ID" value="NZ_JAERQM010000001.1"/>
</dbReference>
<dbReference type="PANTHER" id="PTHR43047">
    <property type="entry name" value="TWO-COMPONENT HISTIDINE PROTEIN KINASE"/>
    <property type="match status" value="1"/>
</dbReference>
<sequence length="612" mass="64518">MPDIHLPTVFVFSAILGGFLGFATLWLWTRDRGEVALASWGLARLFGAGGTVLLSLRGLAADWLTIDLANMLICIAYGLHWVGARQFEGRRPILWASLLGAAVWLVANRIPAFHGNIDLRVALMGAVLVGYNGLAVLEFARGQRERPLPTRSLLITLLIAVTVTYLAIAAISLIFAPRPIGNQLPQGFMFGALVVLNVVFLAGTTLLLVALTKEKAQARSTTALAAARDAANRANLAKTRFLSRMSHELRTSLNGVLGLAQALAHDASLGREQRRQADTLEQAGRHLLAIVNDVLDISRIEAGRFVAVPRPLRLGTFLRDTVALVGEAAATRQVTLALRLDPAVPVAVLADGLRLRQILMNLLANAIRFTPPGGTVTLRVAPRGEATGFEVIDTGSGVPPALRPRLFEEFSQATEDDSRSGSGLGLAISAALARAMGGELTHADGPQGRGSCFTLSLPLPATSAAEVAVRRDAATAPSAASVQRGLRILVVDDIAANRFVAAALLGPAGHQVIEAASGLAALDLLEQGPLPDVILMDEQMPELDGSGTVRRIRAMPGPAANLPILALTADALPEQVQAMLQAGFDGHLAKPVERHALLAAVAQAGRGRGCGR</sequence>
<dbReference type="SMART" id="SM00388">
    <property type="entry name" value="HisKA"/>
    <property type="match status" value="1"/>
</dbReference>
<evidence type="ECO:0000256" key="1">
    <source>
        <dbReference type="ARBA" id="ARBA00000085"/>
    </source>
</evidence>
<evidence type="ECO:0000256" key="6">
    <source>
        <dbReference type="SAM" id="Phobius"/>
    </source>
</evidence>
<dbReference type="CDD" id="cd17546">
    <property type="entry name" value="REC_hyHK_CKI1_RcsC-like"/>
    <property type="match status" value="1"/>
</dbReference>
<keyword evidence="10" id="KW-1185">Reference proteome</keyword>
<dbReference type="InterPro" id="IPR005467">
    <property type="entry name" value="His_kinase_dom"/>
</dbReference>
<dbReference type="InterPro" id="IPR003661">
    <property type="entry name" value="HisK_dim/P_dom"/>
</dbReference>
<name>A0ABS6H2Q2_9PROT</name>
<evidence type="ECO:0000256" key="2">
    <source>
        <dbReference type="ARBA" id="ARBA00012438"/>
    </source>
</evidence>
<feature type="transmembrane region" description="Helical" evidence="6">
    <location>
        <begin position="188"/>
        <end position="211"/>
    </location>
</feature>
<feature type="domain" description="Histidine kinase" evidence="7">
    <location>
        <begin position="244"/>
        <end position="461"/>
    </location>
</feature>
<accession>A0ABS6H2Q2</accession>
<dbReference type="PROSITE" id="PS50109">
    <property type="entry name" value="HIS_KIN"/>
    <property type="match status" value="1"/>
</dbReference>
<evidence type="ECO:0000256" key="3">
    <source>
        <dbReference type="ARBA" id="ARBA00022679"/>
    </source>
</evidence>
<evidence type="ECO:0000256" key="5">
    <source>
        <dbReference type="PROSITE-ProRule" id="PRU00169"/>
    </source>
</evidence>
<feature type="transmembrane region" description="Helical" evidence="6">
    <location>
        <begin position="35"/>
        <end position="57"/>
    </location>
</feature>
<dbReference type="PROSITE" id="PS50110">
    <property type="entry name" value="RESPONSE_REGULATORY"/>
    <property type="match status" value="1"/>
</dbReference>
<keyword evidence="6" id="KW-0812">Transmembrane</keyword>
<dbReference type="Pfam" id="PF00512">
    <property type="entry name" value="HisKA"/>
    <property type="match status" value="1"/>
</dbReference>
<dbReference type="InterPro" id="IPR001789">
    <property type="entry name" value="Sig_transdc_resp-reg_receiver"/>
</dbReference>
<dbReference type="Pfam" id="PF00072">
    <property type="entry name" value="Response_reg"/>
    <property type="match status" value="1"/>
</dbReference>